<keyword evidence="3" id="KW-1185">Reference proteome</keyword>
<gene>
    <name evidence="2" type="ORF">LZC94_10450</name>
</gene>
<accession>A0ABZ2M6I8</accession>
<evidence type="ECO:0000256" key="1">
    <source>
        <dbReference type="SAM" id="MobiDB-lite"/>
    </source>
</evidence>
<evidence type="ECO:0000313" key="2">
    <source>
        <dbReference type="EMBL" id="WXB17670.1"/>
    </source>
</evidence>
<name>A0ABZ2M6I8_9BACT</name>
<proteinExistence type="predicted"/>
<feature type="region of interest" description="Disordered" evidence="1">
    <location>
        <begin position="1"/>
        <end position="21"/>
    </location>
</feature>
<dbReference type="Proteomes" id="UP001370348">
    <property type="component" value="Chromosome"/>
</dbReference>
<organism evidence="2 3">
    <name type="scientific">Pendulispora albinea</name>
    <dbReference type="NCBI Taxonomy" id="2741071"/>
    <lineage>
        <taxon>Bacteria</taxon>
        <taxon>Pseudomonadati</taxon>
        <taxon>Myxococcota</taxon>
        <taxon>Myxococcia</taxon>
        <taxon>Myxococcales</taxon>
        <taxon>Sorangiineae</taxon>
        <taxon>Pendulisporaceae</taxon>
        <taxon>Pendulispora</taxon>
    </lineage>
</organism>
<evidence type="ECO:0000313" key="3">
    <source>
        <dbReference type="Proteomes" id="UP001370348"/>
    </source>
</evidence>
<dbReference type="EMBL" id="CP089984">
    <property type="protein sequence ID" value="WXB17670.1"/>
    <property type="molecule type" value="Genomic_DNA"/>
</dbReference>
<dbReference type="RefSeq" id="WP_394827308.1">
    <property type="nucleotide sequence ID" value="NZ_CP089984.1"/>
</dbReference>
<reference evidence="2 3" key="1">
    <citation type="submission" date="2021-12" db="EMBL/GenBank/DDBJ databases">
        <title>Discovery of the Pendulisporaceae a myxobacterial family with distinct sporulation behavior and unique specialized metabolism.</title>
        <authorList>
            <person name="Garcia R."/>
            <person name="Popoff A."/>
            <person name="Bader C.D."/>
            <person name="Loehr J."/>
            <person name="Walesch S."/>
            <person name="Walt C."/>
            <person name="Boldt J."/>
            <person name="Bunk B."/>
            <person name="Haeckl F.J.F.P.J."/>
            <person name="Gunesch A.P."/>
            <person name="Birkelbach J."/>
            <person name="Nuebel U."/>
            <person name="Pietschmann T."/>
            <person name="Bach T."/>
            <person name="Mueller R."/>
        </authorList>
    </citation>
    <scope>NUCLEOTIDE SEQUENCE [LARGE SCALE GENOMIC DNA]</scope>
    <source>
        <strain evidence="2 3">MSr11954</strain>
    </source>
</reference>
<protein>
    <submittedName>
        <fullName evidence="2">Uncharacterized protein</fullName>
    </submittedName>
</protein>
<sequence>MHKVQGSYDGKTANAGAQAEPGKVTVVRLAFESHDAPAPVAAIPPEKAWLSGMTGPETGKQGISRAIARL</sequence>